<evidence type="ECO:0000256" key="1">
    <source>
        <dbReference type="ARBA" id="ARBA00009986"/>
    </source>
</evidence>
<evidence type="ECO:0000259" key="5">
    <source>
        <dbReference type="Pfam" id="PF00171"/>
    </source>
</evidence>
<dbReference type="Gene3D" id="3.40.309.10">
    <property type="entry name" value="Aldehyde Dehydrogenase, Chain A, domain 2"/>
    <property type="match status" value="1"/>
</dbReference>
<protein>
    <submittedName>
        <fullName evidence="6">Aldehyde dehydrogenase family protein</fullName>
    </submittedName>
</protein>
<dbReference type="InterPro" id="IPR016163">
    <property type="entry name" value="Ald_DH_C"/>
</dbReference>
<dbReference type="Gene3D" id="3.40.605.10">
    <property type="entry name" value="Aldehyde Dehydrogenase, Chain A, domain 1"/>
    <property type="match status" value="1"/>
</dbReference>
<accession>A0A419I2K1</accession>
<proteinExistence type="inferred from homology"/>
<dbReference type="InterPro" id="IPR016162">
    <property type="entry name" value="Ald_DH_N"/>
</dbReference>
<gene>
    <name evidence="6" type="ORF">D5S19_17760</name>
</gene>
<dbReference type="Pfam" id="PF00171">
    <property type="entry name" value="Aldedh"/>
    <property type="match status" value="1"/>
</dbReference>
<evidence type="ECO:0000256" key="4">
    <source>
        <dbReference type="RuleBase" id="RU003345"/>
    </source>
</evidence>
<evidence type="ECO:0000313" key="7">
    <source>
        <dbReference type="Proteomes" id="UP000285112"/>
    </source>
</evidence>
<dbReference type="SUPFAM" id="SSF53720">
    <property type="entry name" value="ALDH-like"/>
    <property type="match status" value="1"/>
</dbReference>
<dbReference type="PROSITE" id="PS00687">
    <property type="entry name" value="ALDEHYDE_DEHYDR_GLU"/>
    <property type="match status" value="1"/>
</dbReference>
<dbReference type="InterPro" id="IPR029510">
    <property type="entry name" value="Ald_DH_CS_GLU"/>
</dbReference>
<comment type="caution">
    <text evidence="6">The sequence shown here is derived from an EMBL/GenBank/DDBJ whole genome shotgun (WGS) entry which is preliminary data.</text>
</comment>
<dbReference type="AlphaFoldDB" id="A0A419I2K1"/>
<keyword evidence="7" id="KW-1185">Reference proteome</keyword>
<dbReference type="CDD" id="cd07078">
    <property type="entry name" value="ALDH"/>
    <property type="match status" value="1"/>
</dbReference>
<feature type="domain" description="Aldehyde dehydrogenase" evidence="5">
    <location>
        <begin position="12"/>
        <end position="423"/>
    </location>
</feature>
<dbReference type="PANTHER" id="PTHR11699">
    <property type="entry name" value="ALDEHYDE DEHYDROGENASE-RELATED"/>
    <property type="match status" value="1"/>
</dbReference>
<dbReference type="OrthoDB" id="6882680at2"/>
<name>A0A419I2K1_9PSEU</name>
<dbReference type="FunFam" id="3.40.605.10:FF:000007">
    <property type="entry name" value="NAD/NADP-dependent betaine aldehyde dehydrogenase"/>
    <property type="match status" value="1"/>
</dbReference>
<dbReference type="GO" id="GO:0016620">
    <property type="term" value="F:oxidoreductase activity, acting on the aldehyde or oxo group of donors, NAD or NADP as acceptor"/>
    <property type="evidence" value="ECO:0007669"/>
    <property type="project" value="InterPro"/>
</dbReference>
<feature type="active site" evidence="3">
    <location>
        <position position="241"/>
    </location>
</feature>
<sequence>MNVLRNLVGGRWVTGSESDTLEVVDPATEKPLALLRSSSPRDVSAAVDAARAAAATWSATPVRERVEALLHAADVLERHAPEIAETEQQDMGRPAAVGESWIRGAIAGFRTNVDLALQYPFRKVSEDLSTTVVRRPLGVAAVIAPWNFPANIILGALGPLLAAGNTAVVKPSEKAPLSALRIAELIDLPDGVVNVVLGGGPTGAALSAHPLVGLTHFTGSVRSGAAVASAGARQLHRVVLELGGKDPAIVDDGVDVAAVARDVARGAFTNTGQICTSMERIYVHRAVAGEFVTELTAVAADALLGPMVDSAQREIVVAHVQEAVAQGAVVRTGGIVPDRTGYWYPATVMTDVTDEMLIMREETFGPVAPIQVVDDFAQAVAKAKQTPYGLAATVYTTNPAHSALAARAIPSAITWVNRWQGAGSGVVYEPAGISGMTAMGHFAAYDAATRPASVIGSVETHRF</sequence>
<reference evidence="6 7" key="1">
    <citation type="submission" date="2018-09" db="EMBL/GenBank/DDBJ databases">
        <title>YIM PH 21725 draft genome.</title>
        <authorList>
            <person name="Miao C."/>
        </authorList>
    </citation>
    <scope>NUCLEOTIDE SEQUENCE [LARGE SCALE GENOMIC DNA]</scope>
    <source>
        <strain evidence="7">YIM PH21725</strain>
    </source>
</reference>
<dbReference type="EMBL" id="QZFV01000088">
    <property type="protein sequence ID" value="RJQ84179.1"/>
    <property type="molecule type" value="Genomic_DNA"/>
</dbReference>
<dbReference type="Proteomes" id="UP000285112">
    <property type="component" value="Unassembled WGS sequence"/>
</dbReference>
<keyword evidence="2 4" id="KW-0560">Oxidoreductase</keyword>
<evidence type="ECO:0000256" key="3">
    <source>
        <dbReference type="PROSITE-ProRule" id="PRU10007"/>
    </source>
</evidence>
<dbReference type="InterPro" id="IPR015590">
    <property type="entry name" value="Aldehyde_DH_dom"/>
</dbReference>
<evidence type="ECO:0000256" key="2">
    <source>
        <dbReference type="ARBA" id="ARBA00023002"/>
    </source>
</evidence>
<dbReference type="InterPro" id="IPR016161">
    <property type="entry name" value="Ald_DH/histidinol_DH"/>
</dbReference>
<evidence type="ECO:0000313" key="6">
    <source>
        <dbReference type="EMBL" id="RJQ84179.1"/>
    </source>
</evidence>
<organism evidence="6 7">
    <name type="scientific">Amycolatopsis panacis</name>
    <dbReference type="NCBI Taxonomy" id="2340917"/>
    <lineage>
        <taxon>Bacteria</taxon>
        <taxon>Bacillati</taxon>
        <taxon>Actinomycetota</taxon>
        <taxon>Actinomycetes</taxon>
        <taxon>Pseudonocardiales</taxon>
        <taxon>Pseudonocardiaceae</taxon>
        <taxon>Amycolatopsis</taxon>
    </lineage>
</organism>
<comment type="similarity">
    <text evidence="1 4">Belongs to the aldehyde dehydrogenase family.</text>
</comment>